<evidence type="ECO:0000313" key="2">
    <source>
        <dbReference type="Proteomes" id="UP001378188"/>
    </source>
</evidence>
<evidence type="ECO:0008006" key="3">
    <source>
        <dbReference type="Google" id="ProtNLM"/>
    </source>
</evidence>
<dbReference type="InterPro" id="IPR036514">
    <property type="entry name" value="SGNH_hydro_sf"/>
</dbReference>
<accession>A0AAW9RQL9</accession>
<dbReference type="SUPFAM" id="SSF52266">
    <property type="entry name" value="SGNH hydrolase"/>
    <property type="match status" value="1"/>
</dbReference>
<proteinExistence type="predicted"/>
<organism evidence="1 2">
    <name type="scientific">Microbaculum marinum</name>
    <dbReference type="NCBI Taxonomy" id="1764581"/>
    <lineage>
        <taxon>Bacteria</taxon>
        <taxon>Pseudomonadati</taxon>
        <taxon>Pseudomonadota</taxon>
        <taxon>Alphaproteobacteria</taxon>
        <taxon>Hyphomicrobiales</taxon>
        <taxon>Tepidamorphaceae</taxon>
        <taxon>Microbaculum</taxon>
    </lineage>
</organism>
<dbReference type="AlphaFoldDB" id="A0AAW9RQL9"/>
<sequence length="529" mass="55344">MATVDISDPAYATLLGQKLGALPFTAAGGAIPRLGAEWLALTEAHAAAIAAVTELVEAGVKPLAGFSRRDLVPSLHLASLAGTGSRKIVYVGESQMSGTGSSTNGVDASQMFQPQLSDAIDEANPGRGFDHINRSIGGALWDSFLKTGTQILAAGTFALPSWFATAGNTWASYIEADEPDLLVIGLGLSNPVYSQIDDITAVLTEVSSWPKPSPVVFVTPAPPITSASAYEYFKGMIAYLRTLCRSNGNGFTAWPNIPHIGLIDVGRWFHALTRGKDLALQSYLEVYGPNSAGPTGIEMADDAPYLLPSPEDGDFMEELTFDDAGNGALYALGAREIVALIGGYVQGEGNYVRIELSDDGGWTPAAQSNTSSDRVTGTKVVPAAGDVVLRIACRNENVRVDINGETKLKTKKARYASSFEPYVKVVGTTFSSTPTMSVDLFYQGVARDVSAALPGVTEAQWYGEDAEDGPTGGNAFSHPSSVGVACIAGLIDMLDLTAPVIPRDIPTSDPGVAGQIWADSGVLTVSAGA</sequence>
<dbReference type="EMBL" id="JAZHOF010000003">
    <property type="protein sequence ID" value="MEJ8571243.1"/>
    <property type="molecule type" value="Genomic_DNA"/>
</dbReference>
<dbReference type="Proteomes" id="UP001378188">
    <property type="component" value="Unassembled WGS sequence"/>
</dbReference>
<name>A0AAW9RQL9_9HYPH</name>
<reference evidence="1 2" key="1">
    <citation type="submission" date="2024-02" db="EMBL/GenBank/DDBJ databases">
        <title>Genome analysis and characterization of Microbaculum marinisediminis sp. nov., isolated from marine sediment.</title>
        <authorList>
            <person name="Du Z.-J."/>
            <person name="Ye Y.-Q."/>
            <person name="Zhang Z.-R."/>
            <person name="Yuan S.-M."/>
            <person name="Zhang X.-Y."/>
        </authorList>
    </citation>
    <scope>NUCLEOTIDE SEQUENCE [LARGE SCALE GENOMIC DNA]</scope>
    <source>
        <strain evidence="1 2">SDUM1044001</strain>
    </source>
</reference>
<evidence type="ECO:0000313" key="1">
    <source>
        <dbReference type="EMBL" id="MEJ8571243.1"/>
    </source>
</evidence>
<dbReference type="RefSeq" id="WP_340328946.1">
    <property type="nucleotide sequence ID" value="NZ_JAZHOF010000003.1"/>
</dbReference>
<gene>
    <name evidence="1" type="ORF">V3328_07145</name>
</gene>
<protein>
    <recommendedName>
        <fullName evidence="3">SGNH hydrolase-type esterase domain-containing protein</fullName>
    </recommendedName>
</protein>
<dbReference type="GO" id="GO:0016788">
    <property type="term" value="F:hydrolase activity, acting on ester bonds"/>
    <property type="evidence" value="ECO:0007669"/>
    <property type="project" value="UniProtKB-ARBA"/>
</dbReference>
<comment type="caution">
    <text evidence="1">The sequence shown here is derived from an EMBL/GenBank/DDBJ whole genome shotgun (WGS) entry which is preliminary data.</text>
</comment>
<keyword evidence="2" id="KW-1185">Reference proteome</keyword>
<dbReference type="Gene3D" id="3.40.50.1110">
    <property type="entry name" value="SGNH hydrolase"/>
    <property type="match status" value="1"/>
</dbReference>